<sequence length="20" mass="2439">MVSIKEYSLYEHLINYSMAF</sequence>
<evidence type="ECO:0000313" key="1">
    <source>
        <dbReference type="EnsemblMetazoa" id="tetur02g02050.1"/>
    </source>
</evidence>
<keyword evidence="2" id="KW-1185">Reference proteome</keyword>
<name>T1JUS9_TETUR</name>
<proteinExistence type="predicted"/>
<accession>T1JUS9</accession>
<dbReference type="Proteomes" id="UP000015104">
    <property type="component" value="Unassembled WGS sequence"/>
</dbReference>
<organism evidence="1 2">
    <name type="scientific">Tetranychus urticae</name>
    <name type="common">Two-spotted spider mite</name>
    <dbReference type="NCBI Taxonomy" id="32264"/>
    <lineage>
        <taxon>Eukaryota</taxon>
        <taxon>Metazoa</taxon>
        <taxon>Ecdysozoa</taxon>
        <taxon>Arthropoda</taxon>
        <taxon>Chelicerata</taxon>
        <taxon>Arachnida</taxon>
        <taxon>Acari</taxon>
        <taxon>Acariformes</taxon>
        <taxon>Trombidiformes</taxon>
        <taxon>Prostigmata</taxon>
        <taxon>Eleutherengona</taxon>
        <taxon>Raphignathae</taxon>
        <taxon>Tetranychoidea</taxon>
        <taxon>Tetranychidae</taxon>
        <taxon>Tetranychus</taxon>
    </lineage>
</organism>
<dbReference type="EMBL" id="CAEY01000784">
    <property type="status" value="NOT_ANNOTATED_CDS"/>
    <property type="molecule type" value="Genomic_DNA"/>
</dbReference>
<dbReference type="AlphaFoldDB" id="T1JUS9"/>
<reference evidence="1" key="2">
    <citation type="submission" date="2015-06" db="UniProtKB">
        <authorList>
            <consortium name="EnsemblMetazoa"/>
        </authorList>
    </citation>
    <scope>IDENTIFICATION</scope>
</reference>
<dbReference type="HOGENOM" id="CLU_3428633_0_0_1"/>
<reference evidence="2" key="1">
    <citation type="submission" date="2011-08" db="EMBL/GenBank/DDBJ databases">
        <authorList>
            <person name="Rombauts S."/>
        </authorList>
    </citation>
    <scope>NUCLEOTIDE SEQUENCE</scope>
    <source>
        <strain evidence="2">London</strain>
    </source>
</reference>
<protein>
    <submittedName>
        <fullName evidence="1">Uncharacterized protein</fullName>
    </submittedName>
</protein>
<evidence type="ECO:0000313" key="2">
    <source>
        <dbReference type="Proteomes" id="UP000015104"/>
    </source>
</evidence>
<dbReference type="EnsemblMetazoa" id="tetur02g02050.1">
    <property type="protein sequence ID" value="tetur02g02050.1"/>
    <property type="gene ID" value="tetur02g02050"/>
</dbReference>